<reference evidence="6 7" key="1">
    <citation type="journal article" date="2013" name="Genome Announc.">
        <title>Draft Genome Sequence of Arcticibacter svalbardensis Strain MN12-7T, a Member of the Family Sphingobacteriaceae Isolated from an Arctic Soil Sample.</title>
        <authorList>
            <person name="Shivaji S."/>
            <person name="Ara S."/>
            <person name="Prasad S."/>
            <person name="Manasa B.P."/>
            <person name="Begum Z."/>
            <person name="Singh A."/>
            <person name="Kumar Pinnaka A."/>
        </authorList>
    </citation>
    <scope>NUCLEOTIDE SEQUENCE [LARGE SCALE GENOMIC DNA]</scope>
    <source>
        <strain evidence="6 7">MN12-7</strain>
    </source>
</reference>
<organism evidence="6 7">
    <name type="scientific">Arcticibacter svalbardensis MN12-7</name>
    <dbReference type="NCBI Taxonomy" id="1150600"/>
    <lineage>
        <taxon>Bacteria</taxon>
        <taxon>Pseudomonadati</taxon>
        <taxon>Bacteroidota</taxon>
        <taxon>Sphingobacteriia</taxon>
        <taxon>Sphingobacteriales</taxon>
        <taxon>Sphingobacteriaceae</taxon>
        <taxon>Arcticibacter</taxon>
    </lineage>
</organism>
<evidence type="ECO:0000256" key="1">
    <source>
        <dbReference type="ARBA" id="ARBA00023015"/>
    </source>
</evidence>
<evidence type="ECO:0000256" key="3">
    <source>
        <dbReference type="ARBA" id="ARBA00023163"/>
    </source>
</evidence>
<feature type="domain" description="Transcription regulator AsnC/Lrp ligand binding" evidence="4">
    <location>
        <begin position="83"/>
        <end position="141"/>
    </location>
</feature>
<gene>
    <name evidence="6" type="ORF">ADIARSV_3543</name>
</gene>
<dbReference type="InterPro" id="IPR019887">
    <property type="entry name" value="Tscrpt_reg_AsnC/Lrp_C"/>
</dbReference>
<evidence type="ECO:0000256" key="2">
    <source>
        <dbReference type="ARBA" id="ARBA00023125"/>
    </source>
</evidence>
<keyword evidence="3" id="KW-0804">Transcription</keyword>
<dbReference type="SUPFAM" id="SSF46785">
    <property type="entry name" value="Winged helix' DNA-binding domain"/>
    <property type="match status" value="1"/>
</dbReference>
<dbReference type="RefSeq" id="WP_016196771.1">
    <property type="nucleotide sequence ID" value="NZ_AQPN01000120.1"/>
</dbReference>
<evidence type="ECO:0000259" key="4">
    <source>
        <dbReference type="Pfam" id="PF01037"/>
    </source>
</evidence>
<comment type="caution">
    <text evidence="6">The sequence shown here is derived from an EMBL/GenBank/DDBJ whole genome shotgun (WGS) entry which is preliminary data.</text>
</comment>
<dbReference type="Proteomes" id="UP000014174">
    <property type="component" value="Unassembled WGS sequence"/>
</dbReference>
<dbReference type="AlphaFoldDB" id="R9GNI6"/>
<dbReference type="SMART" id="SM00344">
    <property type="entry name" value="HTH_ASNC"/>
    <property type="match status" value="1"/>
</dbReference>
<dbReference type="InterPro" id="IPR011008">
    <property type="entry name" value="Dimeric_a/b-barrel"/>
</dbReference>
<dbReference type="EMBL" id="AQPN01000120">
    <property type="protein sequence ID" value="EOR93278.1"/>
    <property type="molecule type" value="Genomic_DNA"/>
</dbReference>
<protein>
    <submittedName>
        <fullName evidence="6">Putative transcriptional regulator, AsnC family</fullName>
    </submittedName>
</protein>
<dbReference type="STRING" id="1150600.ADIARSV_3543"/>
<dbReference type="Pfam" id="PF01037">
    <property type="entry name" value="AsnC_trans_reg"/>
    <property type="match status" value="1"/>
</dbReference>
<dbReference type="GO" id="GO:0043565">
    <property type="term" value="F:sequence-specific DNA binding"/>
    <property type="evidence" value="ECO:0007669"/>
    <property type="project" value="InterPro"/>
</dbReference>
<dbReference type="Gene3D" id="1.10.10.10">
    <property type="entry name" value="Winged helix-like DNA-binding domain superfamily/Winged helix DNA-binding domain"/>
    <property type="match status" value="1"/>
</dbReference>
<evidence type="ECO:0000313" key="7">
    <source>
        <dbReference type="Proteomes" id="UP000014174"/>
    </source>
</evidence>
<keyword evidence="2" id="KW-0238">DNA-binding</keyword>
<dbReference type="PANTHER" id="PTHR30154:SF34">
    <property type="entry name" value="TRANSCRIPTIONAL REGULATOR AZLB"/>
    <property type="match status" value="1"/>
</dbReference>
<keyword evidence="1" id="KW-0805">Transcription regulation</keyword>
<evidence type="ECO:0000313" key="6">
    <source>
        <dbReference type="EMBL" id="EOR93278.1"/>
    </source>
</evidence>
<dbReference type="PANTHER" id="PTHR30154">
    <property type="entry name" value="LEUCINE-RESPONSIVE REGULATORY PROTEIN"/>
    <property type="match status" value="1"/>
</dbReference>
<name>R9GNI6_9SPHI</name>
<keyword evidence="7" id="KW-1185">Reference proteome</keyword>
<dbReference type="InterPro" id="IPR000485">
    <property type="entry name" value="AsnC-type_HTH_dom"/>
</dbReference>
<dbReference type="GO" id="GO:0005829">
    <property type="term" value="C:cytosol"/>
    <property type="evidence" value="ECO:0007669"/>
    <property type="project" value="TreeGrafter"/>
</dbReference>
<dbReference type="GO" id="GO:0043200">
    <property type="term" value="P:response to amino acid"/>
    <property type="evidence" value="ECO:0007669"/>
    <property type="project" value="TreeGrafter"/>
</dbReference>
<dbReference type="InterPro" id="IPR019888">
    <property type="entry name" value="Tscrpt_reg_AsnC-like"/>
</dbReference>
<dbReference type="Gene3D" id="3.30.70.920">
    <property type="match status" value="1"/>
</dbReference>
<dbReference type="InterPro" id="IPR036388">
    <property type="entry name" value="WH-like_DNA-bd_sf"/>
</dbReference>
<feature type="domain" description="HTH asnC-type" evidence="5">
    <location>
        <begin position="7"/>
        <end position="48"/>
    </location>
</feature>
<dbReference type="InterPro" id="IPR036390">
    <property type="entry name" value="WH_DNA-bd_sf"/>
</dbReference>
<dbReference type="OrthoDB" id="1094536at2"/>
<evidence type="ECO:0000259" key="5">
    <source>
        <dbReference type="Pfam" id="PF13404"/>
    </source>
</evidence>
<accession>R9GNI6</accession>
<sequence length="158" mass="18196">MSDTYILDEIDRNILEQLQMDAEKPYVQIAKSLNISNSLVHQRVSRLKQFQIIETTQVNLSEKGLGYESSAFTGIILKEDPTSKHIIEALKKIPEIVECYYISGQYTLFLKIVARNNEHLREILYEKIDAIPGILRTETTINFGTVFKRNCPVPDLKH</sequence>
<dbReference type="SUPFAM" id="SSF54909">
    <property type="entry name" value="Dimeric alpha+beta barrel"/>
    <property type="match status" value="1"/>
</dbReference>
<proteinExistence type="predicted"/>
<dbReference type="eggNOG" id="COG1522">
    <property type="taxonomic scope" value="Bacteria"/>
</dbReference>
<dbReference type="PRINTS" id="PR00033">
    <property type="entry name" value="HTHASNC"/>
</dbReference>
<dbReference type="Pfam" id="PF13404">
    <property type="entry name" value="HTH_AsnC-type"/>
    <property type="match status" value="1"/>
</dbReference>